<evidence type="ECO:0000313" key="3">
    <source>
        <dbReference type="Proteomes" id="UP000004374"/>
    </source>
</evidence>
<feature type="transmembrane region" description="Helical" evidence="1">
    <location>
        <begin position="25"/>
        <end position="45"/>
    </location>
</feature>
<organism evidence="2 3">
    <name type="scientific">Rheinheimera nanhaiensis E407-8</name>
    <dbReference type="NCBI Taxonomy" id="562729"/>
    <lineage>
        <taxon>Bacteria</taxon>
        <taxon>Pseudomonadati</taxon>
        <taxon>Pseudomonadota</taxon>
        <taxon>Gammaproteobacteria</taxon>
        <taxon>Chromatiales</taxon>
        <taxon>Chromatiaceae</taxon>
        <taxon>Rheinheimera</taxon>
    </lineage>
</organism>
<keyword evidence="3" id="KW-1185">Reference proteome</keyword>
<proteinExistence type="predicted"/>
<dbReference type="Proteomes" id="UP000004374">
    <property type="component" value="Unassembled WGS sequence"/>
</dbReference>
<keyword evidence="1" id="KW-1133">Transmembrane helix</keyword>
<keyword evidence="1" id="KW-0472">Membrane</keyword>
<accession>I1DUH4</accession>
<evidence type="ECO:0000256" key="1">
    <source>
        <dbReference type="SAM" id="Phobius"/>
    </source>
</evidence>
<keyword evidence="1" id="KW-0812">Transmembrane</keyword>
<gene>
    <name evidence="2" type="ORF">RNAN_0671</name>
</gene>
<sequence>MIVTLATEHRTRLNGWLTTNNRKTAAVTGCGFLFFALCCATRNWCRTTAQKKARTGRAENYQEQPNN</sequence>
<comment type="caution">
    <text evidence="2">The sequence shown here is derived from an EMBL/GenBank/DDBJ whole genome shotgun (WGS) entry which is preliminary data.</text>
</comment>
<dbReference type="AlphaFoldDB" id="I1DUH4"/>
<dbReference type="EMBL" id="BAFK01000003">
    <property type="protein sequence ID" value="GAB57702.1"/>
    <property type="molecule type" value="Genomic_DNA"/>
</dbReference>
<reference evidence="2 3" key="1">
    <citation type="journal article" date="2012" name="J. Bacteriol.">
        <title>Genome Sequence of the Protease-Producing Bacterium Rheinheimera nanhaiensis E407-8T, Isolated from Deep-Sea Sediment of the South China Sea.</title>
        <authorList>
            <person name="Zhang X.-Y."/>
            <person name="Zhang Y.-J."/>
            <person name="Qin Q.-L."/>
            <person name="Xie B.-B."/>
            <person name="Chen X.-L."/>
            <person name="Zhou B.-C."/>
            <person name="Zhang Y.-Z."/>
        </authorList>
    </citation>
    <scope>NUCLEOTIDE SEQUENCE [LARGE SCALE GENOMIC DNA]</scope>
    <source>
        <strain evidence="2 3">E407-8</strain>
    </source>
</reference>
<name>I1DUH4_9GAMM</name>
<evidence type="ECO:0000313" key="2">
    <source>
        <dbReference type="EMBL" id="GAB57702.1"/>
    </source>
</evidence>
<protein>
    <submittedName>
        <fullName evidence="2">Uncharacterized protein</fullName>
    </submittedName>
</protein>